<dbReference type="RefSeq" id="WP_200435638.1">
    <property type="nucleotide sequence ID" value="NZ_CP175770.1"/>
</dbReference>
<evidence type="ECO:0000313" key="9">
    <source>
        <dbReference type="EMBL" id="MBK3427823.1"/>
    </source>
</evidence>
<evidence type="ECO:0000256" key="8">
    <source>
        <dbReference type="RuleBase" id="RU004185"/>
    </source>
</evidence>
<dbReference type="EMBL" id="JAEHFL010000006">
    <property type="protein sequence ID" value="MBK3427823.1"/>
    <property type="molecule type" value="Genomic_DNA"/>
</dbReference>
<comment type="caution">
    <text evidence="9">The sequence shown here is derived from an EMBL/GenBank/DDBJ whole genome shotgun (WGS) entry which is preliminary data.</text>
</comment>
<keyword evidence="3 7" id="KW-0350">Heme biosynthesis</keyword>
<keyword evidence="10" id="KW-1185">Reference proteome</keyword>
<proteinExistence type="inferred from homology"/>
<evidence type="ECO:0000313" key="10">
    <source>
        <dbReference type="Proteomes" id="UP000603369"/>
    </source>
</evidence>
<dbReference type="GO" id="GO:0005737">
    <property type="term" value="C:cytoplasm"/>
    <property type="evidence" value="ECO:0007669"/>
    <property type="project" value="UniProtKB-SubCell"/>
</dbReference>
<sequence>MTDAQQNAQNFDALLVLSFGGPEGNEEVVPFLENVTRGRGIPRERLEVVGEHYYHFGGVSPLNALNREIIDHVQGELRKRGHNLPVYFGNRNWHPFASETAEKMSQDGVRKVAVFATSAWGGYSACRQYDEDIQRMREHLAEQGLPDIEFTKIRQFFDHPKFVAEMAAAVTEVWGQVPEEKKESTRLLFTAHSVPVAHDNVGGAEGDKNLYSRQVAEASRLVAAQAGISGYDLVWQSRSGNPRTPWLEPDIVDKTTDIHHNEGIDTVVVCPIGFISDHMEVIWDLDSELQKAAEEMGVKVLRTRTAGPTPRFAEMVVDLIDELEQGREWETSGSVTVQGCTVNGEPCAAGCCDIWSR</sequence>
<comment type="subcellular location">
    <subcellularLocation>
        <location evidence="7">Cytoplasm</location>
    </subcellularLocation>
</comment>
<dbReference type="CDD" id="cd03411">
    <property type="entry name" value="Ferrochelatase_N"/>
    <property type="match status" value="1"/>
</dbReference>
<dbReference type="AlphaFoldDB" id="A0A8I1L8R3"/>
<keyword evidence="2 7" id="KW-0408">Iron</keyword>
<keyword evidence="7" id="KW-0963">Cytoplasm</keyword>
<comment type="function">
    <text evidence="7">Involved in coproporphyrin-dependent heme b biosynthesis. Catalyzes the insertion of ferrous iron into coproporphyrin III to form Fe-coproporphyrin III.</text>
</comment>
<reference evidence="9 10" key="1">
    <citation type="submission" date="2020-12" db="EMBL/GenBank/DDBJ databases">
        <title>Draft genome sequence of the commensal strain Corynebacterium tuberculostearicum MFP09/CIP 102622 isolated from human skin.</title>
        <authorList>
            <person name="Boukerb A.M."/>
            <person name="Janvier X."/>
            <person name="Feuilloley M.G.J."/>
            <person name="Groboillot A."/>
        </authorList>
    </citation>
    <scope>NUCLEOTIDE SEQUENCE [LARGE SCALE GENOMIC DNA]</scope>
    <source>
        <strain evidence="9 10">CIP 102622</strain>
    </source>
</reference>
<feature type="binding site" evidence="7">
    <location>
        <position position="60"/>
    </location>
    <ligand>
        <name>Fe-coproporphyrin III</name>
        <dbReference type="ChEBI" id="CHEBI:68438"/>
    </ligand>
</feature>
<keyword evidence="7" id="KW-0479">Metal-binding</keyword>
<comment type="similarity">
    <text evidence="7 8">Belongs to the ferrochelatase family.</text>
</comment>
<dbReference type="EC" id="4.99.1.9" evidence="7"/>
<feature type="binding site" evidence="7">
    <location>
        <position position="192"/>
    </location>
    <ligand>
        <name>Fe(2+)</name>
        <dbReference type="ChEBI" id="CHEBI:29033"/>
    </ligand>
</feature>
<dbReference type="InterPro" id="IPR033644">
    <property type="entry name" value="Ferrochelatase_C"/>
</dbReference>
<feature type="binding site" evidence="7">
    <location>
        <position position="280"/>
    </location>
    <ligand>
        <name>Fe(2+)</name>
        <dbReference type="ChEBI" id="CHEBI:29033"/>
    </ligand>
</feature>
<dbReference type="Proteomes" id="UP000603369">
    <property type="component" value="Unassembled WGS sequence"/>
</dbReference>
<dbReference type="CDD" id="cd00419">
    <property type="entry name" value="Ferrochelatase_C"/>
    <property type="match status" value="1"/>
</dbReference>
<dbReference type="PANTHER" id="PTHR11108:SF1">
    <property type="entry name" value="FERROCHELATASE, MITOCHONDRIAL"/>
    <property type="match status" value="1"/>
</dbReference>
<evidence type="ECO:0000256" key="6">
    <source>
        <dbReference type="ARBA" id="ARBA00024536"/>
    </source>
</evidence>
<evidence type="ECO:0000256" key="3">
    <source>
        <dbReference type="ARBA" id="ARBA00023133"/>
    </source>
</evidence>
<comment type="caution">
    <text evidence="7">Lacks conserved residue(s) required for the propagation of feature annotation.</text>
</comment>
<feature type="binding site" evidence="7">
    <location>
        <position position="129"/>
    </location>
    <ligand>
        <name>Fe-coproporphyrin III</name>
        <dbReference type="ChEBI" id="CHEBI:68438"/>
    </ligand>
</feature>
<dbReference type="PANTHER" id="PTHR11108">
    <property type="entry name" value="FERROCHELATASE"/>
    <property type="match status" value="1"/>
</dbReference>
<dbReference type="GO" id="GO:0004325">
    <property type="term" value="F:ferrochelatase activity"/>
    <property type="evidence" value="ECO:0007669"/>
    <property type="project" value="UniProtKB-UniRule"/>
</dbReference>
<dbReference type="GO" id="GO:0006783">
    <property type="term" value="P:heme biosynthetic process"/>
    <property type="evidence" value="ECO:0007669"/>
    <property type="project" value="UniProtKB-UniRule"/>
</dbReference>
<evidence type="ECO:0000256" key="2">
    <source>
        <dbReference type="ARBA" id="ARBA00023004"/>
    </source>
</evidence>
<dbReference type="NCBIfam" id="TIGR00109">
    <property type="entry name" value="hemH"/>
    <property type="match status" value="1"/>
</dbReference>
<evidence type="ECO:0000256" key="5">
    <source>
        <dbReference type="ARBA" id="ARBA00023244"/>
    </source>
</evidence>
<dbReference type="SUPFAM" id="SSF53800">
    <property type="entry name" value="Chelatase"/>
    <property type="match status" value="1"/>
</dbReference>
<gene>
    <name evidence="7" type="primary">cpfC</name>
    <name evidence="9" type="ORF">JDP02_04730</name>
</gene>
<keyword evidence="4 7" id="KW-0456">Lyase</keyword>
<dbReference type="GO" id="GO:0046872">
    <property type="term" value="F:metal ion binding"/>
    <property type="evidence" value="ECO:0007669"/>
    <property type="project" value="UniProtKB-KW"/>
</dbReference>
<accession>A0A8I1L8R3</accession>
<dbReference type="Pfam" id="PF00762">
    <property type="entry name" value="Ferrochelatase"/>
    <property type="match status" value="1"/>
</dbReference>
<dbReference type="HAMAP" id="MF_00323">
    <property type="entry name" value="Ferrochelatase"/>
    <property type="match status" value="1"/>
</dbReference>
<evidence type="ECO:0000256" key="7">
    <source>
        <dbReference type="HAMAP-Rule" id="MF_00323"/>
    </source>
</evidence>
<comment type="pathway">
    <text evidence="1 7">Porphyrin-containing compound metabolism; protoheme biosynthesis.</text>
</comment>
<dbReference type="NCBIfam" id="NF000689">
    <property type="entry name" value="PRK00035.2-1"/>
    <property type="match status" value="1"/>
</dbReference>
<name>A0A8I1L8R3_9CORY</name>
<dbReference type="InterPro" id="IPR001015">
    <property type="entry name" value="Ferrochelatase"/>
</dbReference>
<dbReference type="InterPro" id="IPR033659">
    <property type="entry name" value="Ferrochelatase_N"/>
</dbReference>
<protein>
    <recommendedName>
        <fullName evidence="7">Coproporphyrin III ferrochelatase</fullName>
        <ecNumber evidence="7">4.99.1.9</ecNumber>
    </recommendedName>
</protein>
<evidence type="ECO:0000256" key="4">
    <source>
        <dbReference type="ARBA" id="ARBA00023239"/>
    </source>
</evidence>
<dbReference type="UniPathway" id="UPA00252"/>
<organism evidence="9 10">
    <name type="scientific">Corynebacterium tuberculostearicum</name>
    <dbReference type="NCBI Taxonomy" id="38304"/>
    <lineage>
        <taxon>Bacteria</taxon>
        <taxon>Bacillati</taxon>
        <taxon>Actinomycetota</taxon>
        <taxon>Actinomycetes</taxon>
        <taxon>Mycobacteriales</taxon>
        <taxon>Corynebacteriaceae</taxon>
        <taxon>Corynebacterium</taxon>
    </lineage>
</organism>
<comment type="catalytic activity">
    <reaction evidence="6">
        <text>Fe-coproporphyrin III + 2 H(+) = coproporphyrin III + Fe(2+)</text>
        <dbReference type="Rhea" id="RHEA:49572"/>
        <dbReference type="ChEBI" id="CHEBI:15378"/>
        <dbReference type="ChEBI" id="CHEBI:29033"/>
        <dbReference type="ChEBI" id="CHEBI:68438"/>
        <dbReference type="ChEBI" id="CHEBI:131725"/>
        <dbReference type="EC" id="4.99.1.9"/>
    </reaction>
    <physiologicalReaction direction="right-to-left" evidence="6">
        <dbReference type="Rhea" id="RHEA:49574"/>
    </physiologicalReaction>
</comment>
<evidence type="ECO:0000256" key="1">
    <source>
        <dbReference type="ARBA" id="ARBA00004744"/>
    </source>
</evidence>
<keyword evidence="5 7" id="KW-0627">Porphyrin biosynthesis</keyword>
<dbReference type="Gene3D" id="3.40.50.1400">
    <property type="match status" value="2"/>
</dbReference>